<evidence type="ECO:0008006" key="4">
    <source>
        <dbReference type="Google" id="ProtNLM"/>
    </source>
</evidence>
<feature type="compositionally biased region" description="Basic and acidic residues" evidence="1">
    <location>
        <begin position="374"/>
        <end position="387"/>
    </location>
</feature>
<feature type="compositionally biased region" description="Basic and acidic residues" evidence="1">
    <location>
        <begin position="402"/>
        <end position="414"/>
    </location>
</feature>
<feature type="chain" id="PRO_5006070173" description="Nucleotide-diphospho-sugar transferase domain-containing protein" evidence="2">
    <location>
        <begin position="27"/>
        <end position="436"/>
    </location>
</feature>
<dbReference type="AlphaFoldDB" id="A0A0P4W1F7"/>
<protein>
    <recommendedName>
        <fullName evidence="4">Nucleotide-diphospho-sugar transferase domain-containing protein</fullName>
    </recommendedName>
</protein>
<proteinExistence type="predicted"/>
<name>A0A0P4W1F7_SCYOL</name>
<evidence type="ECO:0000256" key="1">
    <source>
        <dbReference type="SAM" id="MobiDB-lite"/>
    </source>
</evidence>
<feature type="signal peptide" evidence="2">
    <location>
        <begin position="1"/>
        <end position="26"/>
    </location>
</feature>
<accession>A0A0P4W1F7</accession>
<reference evidence="3" key="1">
    <citation type="submission" date="2015-09" db="EMBL/GenBank/DDBJ databases">
        <title>Scylla olivacea transcriptome.</title>
        <authorList>
            <person name="Ikhwanuddin M."/>
        </authorList>
    </citation>
    <scope>NUCLEOTIDE SEQUENCE</scope>
</reference>
<organism evidence="3">
    <name type="scientific">Scylla olivacea</name>
    <name type="common">Orange mud crab</name>
    <name type="synonym">Cancer olivacea</name>
    <dbReference type="NCBI Taxonomy" id="85551"/>
    <lineage>
        <taxon>Eukaryota</taxon>
        <taxon>Metazoa</taxon>
        <taxon>Ecdysozoa</taxon>
        <taxon>Arthropoda</taxon>
        <taxon>Crustacea</taxon>
        <taxon>Multicrustacea</taxon>
        <taxon>Malacostraca</taxon>
        <taxon>Eumalacostraca</taxon>
        <taxon>Eucarida</taxon>
        <taxon>Decapoda</taxon>
        <taxon>Pleocyemata</taxon>
        <taxon>Brachyura</taxon>
        <taxon>Eubrachyura</taxon>
        <taxon>Portunoidea</taxon>
        <taxon>Portunidae</taxon>
        <taxon>Portuninae</taxon>
        <taxon>Scylla</taxon>
    </lineage>
</organism>
<dbReference type="PANTHER" id="PTHR31389">
    <property type="entry name" value="LD39211P"/>
    <property type="match status" value="1"/>
</dbReference>
<dbReference type="PANTHER" id="PTHR31389:SF4">
    <property type="entry name" value="LD39211P"/>
    <property type="match status" value="1"/>
</dbReference>
<evidence type="ECO:0000313" key="3">
    <source>
        <dbReference type="EMBL" id="JAI59462.1"/>
    </source>
</evidence>
<dbReference type="EMBL" id="GDRN01095780">
    <property type="protein sequence ID" value="JAI59462.1"/>
    <property type="molecule type" value="Transcribed_RNA"/>
</dbReference>
<sequence length="436" mass="48508">MRLMRSVVGGCVFVVASVVLLSTLTSTPPTGPAIHSIVAHNLKEELEGSMTCDEEDLERLGFVDGPQLYPHHAWDNLSTPVLASAVWSGQVWQVEGLAGLAQLLLPNLTLMVYSLDLPTYEMQQLEEVCNTSCVVVPFDFSLYPSHVRDHHLRAYRPIIIQELLVRAGAVFWLDAGVRLAGSEEGSVAGEEVERLAEEWSSQALRSGGVLAWPLTDPPQLPSAALTHPNMFTFFHTKKHNYDFQQMGDAGTLLLYNTEGVHRHLMRPWVSCALTHNCISPIGAQDTGCRYDKKPLFRYSGCHHYDASAFNVALGVMFSYDTRPYLASASPFVRVKAKPQPDSDAPLAGRGEEDEATNTSSLRDTLSRRPLGVGRKTDRTLRGLEMMHRTTRSNSTSRAGSKRLGERERERESHTKHIVAINATRRRVSDEGSRRIY</sequence>
<keyword evidence="2" id="KW-0732">Signal</keyword>
<evidence type="ECO:0000256" key="2">
    <source>
        <dbReference type="SAM" id="SignalP"/>
    </source>
</evidence>
<feature type="region of interest" description="Disordered" evidence="1">
    <location>
        <begin position="335"/>
        <end position="416"/>
    </location>
</feature>